<feature type="transmembrane region" description="Helical" evidence="1">
    <location>
        <begin position="7"/>
        <end position="27"/>
    </location>
</feature>
<accession>A0A1G2BKS8</accession>
<name>A0A1G2BKS8_9BACT</name>
<dbReference type="AlphaFoldDB" id="A0A1G2BKS8"/>
<organism evidence="2 3">
    <name type="scientific">Candidatus Komeilibacteria bacterium RIFCSPHIGHO2_01_FULL_52_14</name>
    <dbReference type="NCBI Taxonomy" id="1798549"/>
    <lineage>
        <taxon>Bacteria</taxon>
        <taxon>Candidatus Komeiliibacteriota</taxon>
    </lineage>
</organism>
<evidence type="ECO:0000313" key="3">
    <source>
        <dbReference type="Proteomes" id="UP000177817"/>
    </source>
</evidence>
<protein>
    <submittedName>
        <fullName evidence="2">Uncharacterized protein</fullName>
    </submittedName>
</protein>
<sequence>MRTSDRNLIFVIIGFTLLAIAVTYVFYDQLNFPTLGVPNRQPTQNSDESILNDIVRQGDLLDSEYTIIKSPEAKDYDIPDLSPASGDTTAPQ</sequence>
<gene>
    <name evidence="2" type="ORF">A2677_01160</name>
</gene>
<dbReference type="Proteomes" id="UP000177817">
    <property type="component" value="Unassembled WGS sequence"/>
</dbReference>
<evidence type="ECO:0000313" key="2">
    <source>
        <dbReference type="EMBL" id="OGY89823.1"/>
    </source>
</evidence>
<keyword evidence="1" id="KW-1133">Transmembrane helix</keyword>
<comment type="caution">
    <text evidence="2">The sequence shown here is derived from an EMBL/GenBank/DDBJ whole genome shotgun (WGS) entry which is preliminary data.</text>
</comment>
<proteinExistence type="predicted"/>
<keyword evidence="1" id="KW-0472">Membrane</keyword>
<reference evidence="2 3" key="1">
    <citation type="journal article" date="2016" name="Nat. Commun.">
        <title>Thousands of microbial genomes shed light on interconnected biogeochemical processes in an aquifer system.</title>
        <authorList>
            <person name="Anantharaman K."/>
            <person name="Brown C.T."/>
            <person name="Hug L.A."/>
            <person name="Sharon I."/>
            <person name="Castelle C.J."/>
            <person name="Probst A.J."/>
            <person name="Thomas B.C."/>
            <person name="Singh A."/>
            <person name="Wilkins M.J."/>
            <person name="Karaoz U."/>
            <person name="Brodie E.L."/>
            <person name="Williams K.H."/>
            <person name="Hubbard S.S."/>
            <person name="Banfield J.F."/>
        </authorList>
    </citation>
    <scope>NUCLEOTIDE SEQUENCE [LARGE SCALE GENOMIC DNA]</scope>
</reference>
<evidence type="ECO:0000256" key="1">
    <source>
        <dbReference type="SAM" id="Phobius"/>
    </source>
</evidence>
<dbReference type="EMBL" id="MHKK01000023">
    <property type="protein sequence ID" value="OGY89823.1"/>
    <property type="molecule type" value="Genomic_DNA"/>
</dbReference>
<keyword evidence="1" id="KW-0812">Transmembrane</keyword>